<dbReference type="EMBL" id="JACBAE010001198">
    <property type="protein sequence ID" value="KAF7170924.1"/>
    <property type="molecule type" value="Genomic_DNA"/>
</dbReference>
<evidence type="ECO:0000313" key="3">
    <source>
        <dbReference type="Proteomes" id="UP000641853"/>
    </source>
</evidence>
<dbReference type="AlphaFoldDB" id="A0A8H6V0I2"/>
<dbReference type="Proteomes" id="UP000641853">
    <property type="component" value="Unassembled WGS sequence"/>
</dbReference>
<dbReference type="Proteomes" id="UP000654922">
    <property type="component" value="Unassembled WGS sequence"/>
</dbReference>
<evidence type="ECO:0000313" key="2">
    <source>
        <dbReference type="EMBL" id="KAF7183404.1"/>
    </source>
</evidence>
<accession>A0A8H6V0I2</accession>
<evidence type="ECO:0000313" key="4">
    <source>
        <dbReference type="Proteomes" id="UP000654922"/>
    </source>
</evidence>
<name>A0A8H6V0I2_9EURO</name>
<reference evidence="1" key="1">
    <citation type="submission" date="2020-06" db="EMBL/GenBank/DDBJ databases">
        <title>Draft genome sequences of strains closely related to Aspergillus parafelis and Aspergillus hiratsukae.</title>
        <authorList>
            <person name="Dos Santos R.A.C."/>
            <person name="Rivero-Menendez O."/>
            <person name="Steenwyk J.L."/>
            <person name="Mead M.E."/>
            <person name="Goldman G.H."/>
            <person name="Alastruey-Izquierdo A."/>
            <person name="Rokas A."/>
        </authorList>
    </citation>
    <scope>NUCLEOTIDE SEQUENCE</scope>
    <source>
        <strain evidence="1">CNM-CM5623</strain>
        <strain evidence="2">CNM-CM7691</strain>
    </source>
</reference>
<evidence type="ECO:0000313" key="1">
    <source>
        <dbReference type="EMBL" id="KAF7170924.1"/>
    </source>
</evidence>
<sequence length="110" mass="12003">MRLLASPSTGAFLAIYTIGAEVMPLGTAKAAKDVQWDNKARNYSHHGGHKALSVIQVGALSSLRDTEGCTSMVVLSEVTWTHLQPLKVERARYYENWQLAKLPGAPGNPR</sequence>
<organism evidence="1 4">
    <name type="scientific">Aspergillus felis</name>
    <dbReference type="NCBI Taxonomy" id="1287682"/>
    <lineage>
        <taxon>Eukaryota</taxon>
        <taxon>Fungi</taxon>
        <taxon>Dikarya</taxon>
        <taxon>Ascomycota</taxon>
        <taxon>Pezizomycotina</taxon>
        <taxon>Eurotiomycetes</taxon>
        <taxon>Eurotiomycetidae</taxon>
        <taxon>Eurotiales</taxon>
        <taxon>Aspergillaceae</taxon>
        <taxon>Aspergillus</taxon>
        <taxon>Aspergillus subgen. Fumigati</taxon>
    </lineage>
</organism>
<gene>
    <name evidence="1" type="ORF">CNMCM5623_003376</name>
    <name evidence="2" type="ORF">CNMCM7691_003603</name>
</gene>
<proteinExistence type="predicted"/>
<comment type="caution">
    <text evidence="1">The sequence shown here is derived from an EMBL/GenBank/DDBJ whole genome shotgun (WGS) entry which is preliminary data.</text>
</comment>
<protein>
    <submittedName>
        <fullName evidence="1">Uncharacterized protein</fullName>
    </submittedName>
</protein>
<dbReference type="EMBL" id="JACBAG010001725">
    <property type="protein sequence ID" value="KAF7183404.1"/>
    <property type="molecule type" value="Genomic_DNA"/>
</dbReference>
<dbReference type="OrthoDB" id="10392185at2759"/>
<keyword evidence="3" id="KW-1185">Reference proteome</keyword>